<dbReference type="AlphaFoldDB" id="A0A6A6H7S1"/>
<accession>A0A6A6H7S1</accession>
<proteinExistence type="predicted"/>
<sequence>MRAQSLASALPIVSIPLTHAIFSLSLQGERYGARVLHADPSKLETTAKTERRSFGTEEEGKHYRSLWVEKQRKDIMIDHTIEQVLEKCDIRPWSRSILASFRERGLVLELDVL</sequence>
<dbReference type="Proteomes" id="UP000800092">
    <property type="component" value="Unassembled WGS sequence"/>
</dbReference>
<organism evidence="1 2">
    <name type="scientific">Viridothelium virens</name>
    <name type="common">Speckled blister lichen</name>
    <name type="synonym">Trypethelium virens</name>
    <dbReference type="NCBI Taxonomy" id="1048519"/>
    <lineage>
        <taxon>Eukaryota</taxon>
        <taxon>Fungi</taxon>
        <taxon>Dikarya</taxon>
        <taxon>Ascomycota</taxon>
        <taxon>Pezizomycotina</taxon>
        <taxon>Dothideomycetes</taxon>
        <taxon>Dothideomycetes incertae sedis</taxon>
        <taxon>Trypetheliales</taxon>
        <taxon>Trypetheliaceae</taxon>
        <taxon>Viridothelium</taxon>
    </lineage>
</organism>
<protein>
    <submittedName>
        <fullName evidence="1">Uncharacterized protein</fullName>
    </submittedName>
</protein>
<name>A0A6A6H7S1_VIRVR</name>
<keyword evidence="2" id="KW-1185">Reference proteome</keyword>
<gene>
    <name evidence="1" type="ORF">EV356DRAFT_503265</name>
</gene>
<dbReference type="EMBL" id="ML991804">
    <property type="protein sequence ID" value="KAF2233740.1"/>
    <property type="molecule type" value="Genomic_DNA"/>
</dbReference>
<feature type="non-terminal residue" evidence="1">
    <location>
        <position position="113"/>
    </location>
</feature>
<reference evidence="1" key="1">
    <citation type="journal article" date="2020" name="Stud. Mycol.">
        <title>101 Dothideomycetes genomes: a test case for predicting lifestyles and emergence of pathogens.</title>
        <authorList>
            <person name="Haridas S."/>
            <person name="Albert R."/>
            <person name="Binder M."/>
            <person name="Bloem J."/>
            <person name="Labutti K."/>
            <person name="Salamov A."/>
            <person name="Andreopoulos B."/>
            <person name="Baker S."/>
            <person name="Barry K."/>
            <person name="Bills G."/>
            <person name="Bluhm B."/>
            <person name="Cannon C."/>
            <person name="Castanera R."/>
            <person name="Culley D."/>
            <person name="Daum C."/>
            <person name="Ezra D."/>
            <person name="Gonzalez J."/>
            <person name="Henrissat B."/>
            <person name="Kuo A."/>
            <person name="Liang C."/>
            <person name="Lipzen A."/>
            <person name="Lutzoni F."/>
            <person name="Magnuson J."/>
            <person name="Mondo S."/>
            <person name="Nolan M."/>
            <person name="Ohm R."/>
            <person name="Pangilinan J."/>
            <person name="Park H.-J."/>
            <person name="Ramirez L."/>
            <person name="Alfaro M."/>
            <person name="Sun H."/>
            <person name="Tritt A."/>
            <person name="Yoshinaga Y."/>
            <person name="Zwiers L.-H."/>
            <person name="Turgeon B."/>
            <person name="Goodwin S."/>
            <person name="Spatafora J."/>
            <person name="Crous P."/>
            <person name="Grigoriev I."/>
        </authorList>
    </citation>
    <scope>NUCLEOTIDE SEQUENCE</scope>
    <source>
        <strain evidence="1">Tuck. ex Michener</strain>
    </source>
</reference>
<evidence type="ECO:0000313" key="1">
    <source>
        <dbReference type="EMBL" id="KAF2233740.1"/>
    </source>
</evidence>
<evidence type="ECO:0000313" key="2">
    <source>
        <dbReference type="Proteomes" id="UP000800092"/>
    </source>
</evidence>